<dbReference type="SUPFAM" id="SSF51430">
    <property type="entry name" value="NAD(P)-linked oxidoreductase"/>
    <property type="match status" value="1"/>
</dbReference>
<protein>
    <recommendedName>
        <fullName evidence="2">NADP-dependent oxidoreductase domain-containing protein</fullName>
    </recommendedName>
</protein>
<comment type="caution">
    <text evidence="3">The sequence shown here is derived from an EMBL/GenBank/DDBJ whole genome shotgun (WGS) entry which is preliminary data.</text>
</comment>
<reference evidence="3" key="2">
    <citation type="journal article" date="2023" name="IMA Fungus">
        <title>Comparative genomic study of the Penicillium genus elucidates a diverse pangenome and 15 lateral gene transfer events.</title>
        <authorList>
            <person name="Petersen C."/>
            <person name="Sorensen T."/>
            <person name="Nielsen M.R."/>
            <person name="Sondergaard T.E."/>
            <person name="Sorensen J.L."/>
            <person name="Fitzpatrick D.A."/>
            <person name="Frisvad J.C."/>
            <person name="Nielsen K.L."/>
        </authorList>
    </citation>
    <scope>NUCLEOTIDE SEQUENCE</scope>
    <source>
        <strain evidence="3">IBT 19713</strain>
    </source>
</reference>
<dbReference type="InterPro" id="IPR036812">
    <property type="entry name" value="NAD(P)_OxRdtase_dom_sf"/>
</dbReference>
<gene>
    <name evidence="3" type="ORF">N7468_007817</name>
</gene>
<proteinExistence type="predicted"/>
<accession>A0A9W9NNS1</accession>
<evidence type="ECO:0000259" key="2">
    <source>
        <dbReference type="Pfam" id="PF00248"/>
    </source>
</evidence>
<dbReference type="PANTHER" id="PTHR11732">
    <property type="entry name" value="ALDO/KETO REDUCTASE"/>
    <property type="match status" value="1"/>
</dbReference>
<dbReference type="Pfam" id="PF00248">
    <property type="entry name" value="Aldo_ket_red"/>
    <property type="match status" value="1"/>
</dbReference>
<dbReference type="EMBL" id="JAPQKS010000006">
    <property type="protein sequence ID" value="KAJ5223275.1"/>
    <property type="molecule type" value="Genomic_DNA"/>
</dbReference>
<dbReference type="InterPro" id="IPR023210">
    <property type="entry name" value="NADP_OxRdtase_dom"/>
</dbReference>
<dbReference type="FunFam" id="3.20.20.100:FF:000045">
    <property type="entry name" value="Aldo-keto reductase (AKR), putative"/>
    <property type="match status" value="1"/>
</dbReference>
<dbReference type="OrthoDB" id="5357513at2759"/>
<keyword evidence="1" id="KW-0560">Oxidoreductase</keyword>
<evidence type="ECO:0000313" key="3">
    <source>
        <dbReference type="EMBL" id="KAJ5223275.1"/>
    </source>
</evidence>
<evidence type="ECO:0000313" key="4">
    <source>
        <dbReference type="Proteomes" id="UP001150941"/>
    </source>
</evidence>
<name>A0A9W9NNS1_9EURO</name>
<sequence length="311" mass="34584">MSKIWESQTLRFTLDSAPTSIPVYLYGTAWKKERTAHLVYSAIRAGFRGIDTAAQPRHYQEPSVGDGIRKAIADNLVRREDLYVQTKFSPLSAQDPDNMPYDPNASVAGQVHASIRSSLTNLRCSVDPSSVDISYIDTVVLHSPLRTLELTIDAWNTLETYVPTRIRHLGISNCSLPMLSALCSSPRVKVKPAVVQNRFYGETAFDVPLRAFCRDHQIIYQSFWTLTANPTLARSAPVQHLAGRVEITPAAALYMLVMSLGNTVVLNGTKDSSRMIEDLEAPGKIKSFVESEPSEWESLRREFQILVGDAA</sequence>
<feature type="domain" description="NADP-dependent oxidoreductase" evidence="2">
    <location>
        <begin position="30"/>
        <end position="218"/>
    </location>
</feature>
<keyword evidence="4" id="KW-1185">Reference proteome</keyword>
<dbReference type="GeneID" id="83204416"/>
<dbReference type="RefSeq" id="XP_058327458.1">
    <property type="nucleotide sequence ID" value="XM_058477113.1"/>
</dbReference>
<reference evidence="3" key="1">
    <citation type="submission" date="2022-11" db="EMBL/GenBank/DDBJ databases">
        <authorList>
            <person name="Petersen C."/>
        </authorList>
    </citation>
    <scope>NUCLEOTIDE SEQUENCE</scope>
    <source>
        <strain evidence="3">IBT 19713</strain>
    </source>
</reference>
<organism evidence="3 4">
    <name type="scientific">Penicillium chermesinum</name>
    <dbReference type="NCBI Taxonomy" id="63820"/>
    <lineage>
        <taxon>Eukaryota</taxon>
        <taxon>Fungi</taxon>
        <taxon>Dikarya</taxon>
        <taxon>Ascomycota</taxon>
        <taxon>Pezizomycotina</taxon>
        <taxon>Eurotiomycetes</taxon>
        <taxon>Eurotiomycetidae</taxon>
        <taxon>Eurotiales</taxon>
        <taxon>Aspergillaceae</taxon>
        <taxon>Penicillium</taxon>
    </lineage>
</organism>
<dbReference type="Gene3D" id="3.20.20.100">
    <property type="entry name" value="NADP-dependent oxidoreductase domain"/>
    <property type="match status" value="1"/>
</dbReference>
<dbReference type="GO" id="GO:0016491">
    <property type="term" value="F:oxidoreductase activity"/>
    <property type="evidence" value="ECO:0007669"/>
    <property type="project" value="UniProtKB-KW"/>
</dbReference>
<evidence type="ECO:0000256" key="1">
    <source>
        <dbReference type="ARBA" id="ARBA00023002"/>
    </source>
</evidence>
<dbReference type="AlphaFoldDB" id="A0A9W9NNS1"/>
<dbReference type="Proteomes" id="UP001150941">
    <property type="component" value="Unassembled WGS sequence"/>
</dbReference>
<dbReference type="InterPro" id="IPR020471">
    <property type="entry name" value="AKR"/>
</dbReference>